<feature type="chain" id="PRO_5046930884" description="Peptidase M61" evidence="1">
    <location>
        <begin position="23"/>
        <end position="773"/>
    </location>
</feature>
<feature type="domain" description="Peptidase M61 N-terminal" evidence="3">
    <location>
        <begin position="27"/>
        <end position="202"/>
    </location>
</feature>
<dbReference type="InterPro" id="IPR027268">
    <property type="entry name" value="Peptidase_M4/M1_CTD_sf"/>
</dbReference>
<dbReference type="Gene3D" id="3.10.450.50">
    <property type="match status" value="1"/>
</dbReference>
<feature type="signal peptide" evidence="1">
    <location>
        <begin position="1"/>
        <end position="22"/>
    </location>
</feature>
<feature type="domain" description="Peptidase M61 catalytic" evidence="2">
    <location>
        <begin position="303"/>
        <end position="410"/>
    </location>
</feature>
<evidence type="ECO:0000313" key="5">
    <source>
        <dbReference type="Proteomes" id="UP001501725"/>
    </source>
</evidence>
<dbReference type="InterPro" id="IPR040756">
    <property type="entry name" value="Peptidase_M61_N"/>
</dbReference>
<dbReference type="SUPFAM" id="SSF54427">
    <property type="entry name" value="NTF2-like"/>
    <property type="match status" value="1"/>
</dbReference>
<organism evidence="4 5">
    <name type="scientific">Flaviaesturariibacter amylovorans</name>
    <dbReference type="NCBI Taxonomy" id="1084520"/>
    <lineage>
        <taxon>Bacteria</taxon>
        <taxon>Pseudomonadati</taxon>
        <taxon>Bacteroidota</taxon>
        <taxon>Chitinophagia</taxon>
        <taxon>Chitinophagales</taxon>
        <taxon>Chitinophagaceae</taxon>
        <taxon>Flaviaestuariibacter</taxon>
    </lineage>
</organism>
<dbReference type="EMBL" id="BAABGY010000003">
    <property type="protein sequence ID" value="GAA4322841.1"/>
    <property type="molecule type" value="Genomic_DNA"/>
</dbReference>
<dbReference type="Gene3D" id="2.60.40.3650">
    <property type="match status" value="1"/>
</dbReference>
<dbReference type="Proteomes" id="UP001501725">
    <property type="component" value="Unassembled WGS sequence"/>
</dbReference>
<dbReference type="InterPro" id="IPR007963">
    <property type="entry name" value="Peptidase_M61_catalytic"/>
</dbReference>
<keyword evidence="5" id="KW-1185">Reference proteome</keyword>
<evidence type="ECO:0000313" key="4">
    <source>
        <dbReference type="EMBL" id="GAA4322841.1"/>
    </source>
</evidence>
<reference evidence="5" key="1">
    <citation type="journal article" date="2019" name="Int. J. Syst. Evol. Microbiol.">
        <title>The Global Catalogue of Microorganisms (GCM) 10K type strain sequencing project: providing services to taxonomists for standard genome sequencing and annotation.</title>
        <authorList>
            <consortium name="The Broad Institute Genomics Platform"/>
            <consortium name="The Broad Institute Genome Sequencing Center for Infectious Disease"/>
            <person name="Wu L."/>
            <person name="Ma J."/>
        </authorList>
    </citation>
    <scope>NUCLEOTIDE SEQUENCE [LARGE SCALE GENOMIC DNA]</scope>
    <source>
        <strain evidence="5">JCM 17919</strain>
    </source>
</reference>
<dbReference type="Pfam" id="PF17899">
    <property type="entry name" value="Peptidase_M61_N"/>
    <property type="match status" value="1"/>
</dbReference>
<evidence type="ECO:0000259" key="3">
    <source>
        <dbReference type="Pfam" id="PF17899"/>
    </source>
</evidence>
<proteinExistence type="predicted"/>
<accession>A0ABP8GEF6</accession>
<protein>
    <recommendedName>
        <fullName evidence="6">Peptidase M61</fullName>
    </recommendedName>
</protein>
<evidence type="ECO:0000256" key="1">
    <source>
        <dbReference type="SAM" id="SignalP"/>
    </source>
</evidence>
<dbReference type="SUPFAM" id="SSF55486">
    <property type="entry name" value="Metalloproteases ('zincins'), catalytic domain"/>
    <property type="match status" value="1"/>
</dbReference>
<sequence length="773" mass="86307">MNRIYKCLLAVPMALLSLAAGAQDRYRYAIDLTALKNDALTVDLQTPRVKTATTTFSMPKIIPGTYVIADYGKFVHDVQAFDAAGKALPVKQLNDNQWRISGADRMTRIRYVVEDVFDATGVKHKIYPMAATNFEEGKNFSLNFPGIFGYLEGLRNIPFDLSIDKPMNMWASTSLPAASSTPQRDAFSVPNLDELYNFPVFYTVPDTASVQVGNCQVLVSVYSPGKKIQAKEIAGWMSGLLDAARQYLGGRLPADRYAFLYYFHEPGAKHSFPKGLGGALEHPTSSFYYLPDAGSEALKEGIIDMSSHEFFHIITPLTISSREVKEFNFDKPVMSQHLWLYEGVTEYTAHHVQVKYGLIQPQEFLERMSQKITTSRQQHRDTLAFTELSKGATDKWADEYGNVYQKGALIAACLDILLNHKSGGHYGLRNLTYDLGVRYGQHRAFEDAELFDAIAELTYPEVKEFLVKYVAGSAPIPYEYYFGLAGVDFAPKREQRIFSFGGINIFPNDKGVMKINPPFQPNEFGKALGYKLGDELYSANGIPLSGPDDVQAVKAKMKEGEPFAVRIGRRNTAGGIDTLTLTTTTAKVTQVETNKLRFLPNATPQQLRTRNGWLKAGAAAQEKARPAARPADVASIDAIIAATYDVISGPAGPRNWDRFYSLFQPGAKMGASVQTPNGAKFFGMTPEEYERGNGPLFQKQGFYEEELKRTVQQFGNVAHVQSAYQFRFTPGGKIEQRGINYITLVKSDGRWWIANLSWQDEEKDLPLPKEMER</sequence>
<dbReference type="Pfam" id="PF05299">
    <property type="entry name" value="Peptidase_M61"/>
    <property type="match status" value="1"/>
</dbReference>
<evidence type="ECO:0008006" key="6">
    <source>
        <dbReference type="Google" id="ProtNLM"/>
    </source>
</evidence>
<dbReference type="Gene3D" id="1.10.390.10">
    <property type="entry name" value="Neutral Protease Domain 2"/>
    <property type="match status" value="1"/>
</dbReference>
<name>A0ABP8GEF6_9BACT</name>
<dbReference type="RefSeq" id="WP_345253783.1">
    <property type="nucleotide sequence ID" value="NZ_BAABGY010000003.1"/>
</dbReference>
<evidence type="ECO:0000259" key="2">
    <source>
        <dbReference type="Pfam" id="PF05299"/>
    </source>
</evidence>
<comment type="caution">
    <text evidence="4">The sequence shown here is derived from an EMBL/GenBank/DDBJ whole genome shotgun (WGS) entry which is preliminary data.</text>
</comment>
<gene>
    <name evidence="4" type="ORF">GCM10023184_09390</name>
</gene>
<dbReference type="InterPro" id="IPR032710">
    <property type="entry name" value="NTF2-like_dom_sf"/>
</dbReference>
<keyword evidence="1" id="KW-0732">Signal</keyword>